<organism evidence="1">
    <name type="scientific">Marseillevirus LCMAC102</name>
    <dbReference type="NCBI Taxonomy" id="2506603"/>
    <lineage>
        <taxon>Viruses</taxon>
        <taxon>Varidnaviria</taxon>
        <taxon>Bamfordvirae</taxon>
        <taxon>Nucleocytoviricota</taxon>
        <taxon>Megaviricetes</taxon>
        <taxon>Pimascovirales</taxon>
        <taxon>Pimascovirales incertae sedis</taxon>
        <taxon>Marseilleviridae</taxon>
    </lineage>
</organism>
<protein>
    <submittedName>
        <fullName evidence="1">Uncharacterized protein</fullName>
    </submittedName>
</protein>
<evidence type="ECO:0000313" key="1">
    <source>
        <dbReference type="EMBL" id="QBK86248.1"/>
    </source>
</evidence>
<gene>
    <name evidence="1" type="ORF">LCMAC102_00430</name>
</gene>
<name>A0A481YSQ0_9VIRU</name>
<accession>A0A481YSQ0</accession>
<sequence>MLVPECISSKLDKSPIKLCSSPDDVFMALIIIDEFENGKHTQWDDKWIGSQKELIKIKETISLCEKNESCIPCVKYNLNIPHMECDIFKGEEMLLCFIIEAILSFETRREVYLD</sequence>
<proteinExistence type="predicted"/>
<dbReference type="EMBL" id="MK500334">
    <property type="protein sequence ID" value="QBK86248.1"/>
    <property type="molecule type" value="Genomic_DNA"/>
</dbReference>
<reference evidence="1" key="1">
    <citation type="journal article" date="2019" name="MBio">
        <title>Virus Genomes from Deep Sea Sediments Expand the Ocean Megavirome and Support Independent Origins of Viral Gigantism.</title>
        <authorList>
            <person name="Backstrom D."/>
            <person name="Yutin N."/>
            <person name="Jorgensen S.L."/>
            <person name="Dharamshi J."/>
            <person name="Homa F."/>
            <person name="Zaremba-Niedwiedzka K."/>
            <person name="Spang A."/>
            <person name="Wolf Y.I."/>
            <person name="Koonin E.V."/>
            <person name="Ettema T.J."/>
        </authorList>
    </citation>
    <scope>NUCLEOTIDE SEQUENCE</scope>
</reference>